<comment type="similarity">
    <text evidence="1 7">Belongs to the truncated hemoglobin family. Group I subfamily.</text>
</comment>
<keyword evidence="3 7" id="KW-0349">Heme</keyword>
<dbReference type="PIRSF" id="PIRSF002030">
    <property type="entry name" value="Globin_Protozoa/Cyanobacteria"/>
    <property type="match status" value="1"/>
</dbReference>
<dbReference type="GO" id="GO:0005344">
    <property type="term" value="F:oxygen carrier activity"/>
    <property type="evidence" value="ECO:0007669"/>
    <property type="project" value="UniProtKB-UniRule"/>
</dbReference>
<dbReference type="EMBL" id="JAGSXH010000076">
    <property type="protein sequence ID" value="MBS2965272.1"/>
    <property type="molecule type" value="Genomic_DNA"/>
</dbReference>
<dbReference type="Gene3D" id="1.10.490.10">
    <property type="entry name" value="Globins"/>
    <property type="match status" value="1"/>
</dbReference>
<evidence type="ECO:0000256" key="7">
    <source>
        <dbReference type="PIRNR" id="PIRNR002030"/>
    </source>
</evidence>
<dbReference type="PROSITE" id="PS01213">
    <property type="entry name" value="GLOBIN_FAM_2"/>
    <property type="match status" value="1"/>
</dbReference>
<evidence type="ECO:0000256" key="8">
    <source>
        <dbReference type="PIRSR" id="PIRSR002030-1"/>
    </source>
</evidence>
<feature type="binding site" description="distal binding residue" evidence="9">
    <location>
        <position position="45"/>
    </location>
    <ligand>
        <name>heme</name>
        <dbReference type="ChEBI" id="CHEBI:30413"/>
    </ligand>
    <ligandPart>
        <name>Fe</name>
        <dbReference type="ChEBI" id="CHEBI:18248"/>
    </ligandPart>
</feature>
<sequence length="124" mass="13042">MTLYDSIGGETSVRVAVDDFYERLLGDPALAPFFSGVDLRKLKTHQRAFLTAALGGAELYQGRDMGAAHAGLAIADEDFDAVVAHLVETLAGLGVATETIEQIGAKLAPLRTQIVTATARQPSG</sequence>
<proteinExistence type="inferred from homology"/>
<keyword evidence="6 7" id="KW-0408">Iron</keyword>
<evidence type="ECO:0000256" key="3">
    <source>
        <dbReference type="ARBA" id="ARBA00022617"/>
    </source>
</evidence>
<dbReference type="InterPro" id="IPR016339">
    <property type="entry name" value="Hemoglobin_trunc_I"/>
</dbReference>
<dbReference type="AlphaFoldDB" id="A0A8J8BCM9"/>
<protein>
    <recommendedName>
        <fullName evidence="7">Group 1 truncated hemoglobin</fullName>
    </recommendedName>
</protein>
<evidence type="ECO:0000256" key="4">
    <source>
        <dbReference type="ARBA" id="ARBA00022621"/>
    </source>
</evidence>
<keyword evidence="11" id="KW-1185">Reference proteome</keyword>
<dbReference type="CDD" id="cd00454">
    <property type="entry name" value="TrHb1_N"/>
    <property type="match status" value="1"/>
</dbReference>
<dbReference type="GO" id="GO:0020037">
    <property type="term" value="F:heme binding"/>
    <property type="evidence" value="ECO:0007669"/>
    <property type="project" value="InterPro"/>
</dbReference>
<organism evidence="10 11">
    <name type="scientific">Actinocrinis puniceicyclus</name>
    <dbReference type="NCBI Taxonomy" id="977794"/>
    <lineage>
        <taxon>Bacteria</taxon>
        <taxon>Bacillati</taxon>
        <taxon>Actinomycetota</taxon>
        <taxon>Actinomycetes</taxon>
        <taxon>Catenulisporales</taxon>
        <taxon>Actinospicaceae</taxon>
        <taxon>Actinocrinis</taxon>
    </lineage>
</organism>
<reference evidence="10" key="1">
    <citation type="submission" date="2021-04" db="EMBL/GenBank/DDBJ databases">
        <title>Genome based classification of Actinospica acidithermotolerans sp. nov., an actinobacterium isolated from an Indonesian hot spring.</title>
        <authorList>
            <person name="Kusuma A.B."/>
            <person name="Putra K.E."/>
            <person name="Nafisah S."/>
            <person name="Loh J."/>
            <person name="Nouioui I."/>
            <person name="Goodfellow M."/>
        </authorList>
    </citation>
    <scope>NUCLEOTIDE SEQUENCE</scope>
    <source>
        <strain evidence="10">DSM 45618</strain>
    </source>
</reference>
<accession>A0A8J8BCM9</accession>
<evidence type="ECO:0000256" key="1">
    <source>
        <dbReference type="ARBA" id="ARBA00009660"/>
    </source>
</evidence>
<comment type="caution">
    <text evidence="10">The sequence shown here is derived from an EMBL/GenBank/DDBJ whole genome shotgun (WGS) entry which is preliminary data.</text>
</comment>
<dbReference type="SUPFAM" id="SSF46458">
    <property type="entry name" value="Globin-like"/>
    <property type="match status" value="1"/>
</dbReference>
<dbReference type="GO" id="GO:0019825">
    <property type="term" value="F:oxygen binding"/>
    <property type="evidence" value="ECO:0007669"/>
    <property type="project" value="InterPro"/>
</dbReference>
<dbReference type="Pfam" id="PF01152">
    <property type="entry name" value="Bac_globin"/>
    <property type="match status" value="1"/>
</dbReference>
<feature type="binding site" description="proximal binding residue" evidence="8">
    <location>
        <position position="69"/>
    </location>
    <ligand>
        <name>heme</name>
        <dbReference type="ChEBI" id="CHEBI:30413"/>
    </ligand>
    <ligandPart>
        <name>Fe</name>
        <dbReference type="ChEBI" id="CHEBI:18248"/>
    </ligandPart>
</feature>
<evidence type="ECO:0000256" key="5">
    <source>
        <dbReference type="ARBA" id="ARBA00022723"/>
    </source>
</evidence>
<dbReference type="GO" id="GO:0046872">
    <property type="term" value="F:metal ion binding"/>
    <property type="evidence" value="ECO:0007669"/>
    <property type="project" value="UniProtKB-UniRule"/>
</dbReference>
<feature type="binding site" description="distal binding residue" evidence="9">
    <location>
        <position position="69"/>
    </location>
    <ligand>
        <name>heme</name>
        <dbReference type="ChEBI" id="CHEBI:30413"/>
    </ligand>
    <ligandPart>
        <name>Fe</name>
        <dbReference type="ChEBI" id="CHEBI:18248"/>
    </ligandPart>
</feature>
<keyword evidence="5 7" id="KW-0479">Metal-binding</keyword>
<keyword evidence="4 7" id="KW-0561">Oxygen transport</keyword>
<evidence type="ECO:0000256" key="6">
    <source>
        <dbReference type="ARBA" id="ARBA00023004"/>
    </source>
</evidence>
<evidence type="ECO:0000256" key="9">
    <source>
        <dbReference type="PIRSR" id="PIRSR601486-1"/>
    </source>
</evidence>
<comment type="cofactor">
    <cofactor evidence="8">
        <name>heme</name>
        <dbReference type="ChEBI" id="CHEBI:30413"/>
    </cofactor>
    <text evidence="8">Binds 1 heme group per subunit.</text>
</comment>
<dbReference type="InterPro" id="IPR019795">
    <property type="entry name" value="Globin_bac-like_CS"/>
</dbReference>
<dbReference type="InterPro" id="IPR012292">
    <property type="entry name" value="Globin/Proto"/>
</dbReference>
<evidence type="ECO:0000313" key="11">
    <source>
        <dbReference type="Proteomes" id="UP000677913"/>
    </source>
</evidence>
<gene>
    <name evidence="10" type="ORF">KGA66_19640</name>
</gene>
<name>A0A8J8BCM9_9ACTN</name>
<dbReference type="InterPro" id="IPR001486">
    <property type="entry name" value="Hemoglobin_trunc"/>
</dbReference>
<evidence type="ECO:0000256" key="2">
    <source>
        <dbReference type="ARBA" id="ARBA00022448"/>
    </source>
</evidence>
<keyword evidence="2 7" id="KW-0813">Transport</keyword>
<evidence type="ECO:0000313" key="10">
    <source>
        <dbReference type="EMBL" id="MBS2965272.1"/>
    </source>
</evidence>
<dbReference type="Proteomes" id="UP000677913">
    <property type="component" value="Unassembled WGS sequence"/>
</dbReference>
<dbReference type="InterPro" id="IPR009050">
    <property type="entry name" value="Globin-like_sf"/>
</dbReference>